<dbReference type="GO" id="GO:0004806">
    <property type="term" value="F:triacylglycerol lipase activity"/>
    <property type="evidence" value="ECO:0007669"/>
    <property type="project" value="InterPro"/>
</dbReference>
<organism evidence="2 3">
    <name type="scientific">Gordonia asplenii</name>
    <dbReference type="NCBI Taxonomy" id="2725283"/>
    <lineage>
        <taxon>Bacteria</taxon>
        <taxon>Bacillati</taxon>
        <taxon>Actinomycetota</taxon>
        <taxon>Actinomycetes</taxon>
        <taxon>Mycobacteriales</taxon>
        <taxon>Gordoniaceae</taxon>
        <taxon>Gordonia</taxon>
    </lineage>
</organism>
<dbReference type="Proteomes" id="UP000550729">
    <property type="component" value="Unassembled WGS sequence"/>
</dbReference>
<dbReference type="InterPro" id="IPR005152">
    <property type="entry name" value="Lipase_secreted"/>
</dbReference>
<gene>
    <name evidence="2" type="ORF">HH308_17135</name>
</gene>
<dbReference type="GO" id="GO:0016042">
    <property type="term" value="P:lipid catabolic process"/>
    <property type="evidence" value="ECO:0007669"/>
    <property type="project" value="InterPro"/>
</dbReference>
<dbReference type="PANTHER" id="PTHR34853">
    <property type="match status" value="1"/>
</dbReference>
<sequence length="360" mass="38452">MDVRNYDGPVPAKAGTLINHVPLDARLSVPAAGRSYRMQYSTPNQHGQMATSTAVVFLPKGTAPAGGWPVIAWAHGTVGLGDDCTPSAQPRSQRDSDYLSHWLRQGYAVVGTDYVGLGTPGLMSYLNGRSEAHSIVDSVNAVHQLGLPLANRWAIVGQSQGAGAALNGARYANELSRGSGLDYRGVVATGTPANIEQIIALGGPTFPPVKLPAGLNTYAAYILAGFIDARPDLHPEQVLTPYGRQIVEQARHLCYPEMSDLMDGKRLTSLFAKPITAIPGARQALADYMGTPYSGYDRPIFLGQGLRDIDVPAPSALSLYAQMKADNQPVELHVYPSQDHSGTVYASMADSTPFLARILR</sequence>
<dbReference type="PIRSF" id="PIRSF029171">
    <property type="entry name" value="Esterase_LipA"/>
    <property type="match status" value="1"/>
</dbReference>
<proteinExistence type="predicted"/>
<feature type="domain" description="Peptidase S9 prolyl oligopeptidase catalytic" evidence="1">
    <location>
        <begin position="293"/>
        <end position="343"/>
    </location>
</feature>
<dbReference type="PANTHER" id="PTHR34853:SF1">
    <property type="entry name" value="LIPASE 5"/>
    <property type="match status" value="1"/>
</dbReference>
<dbReference type="Pfam" id="PF00326">
    <property type="entry name" value="Peptidase_S9"/>
    <property type="match status" value="1"/>
</dbReference>
<evidence type="ECO:0000313" key="3">
    <source>
        <dbReference type="Proteomes" id="UP000550729"/>
    </source>
</evidence>
<evidence type="ECO:0000313" key="2">
    <source>
        <dbReference type="EMBL" id="NMO02938.1"/>
    </source>
</evidence>
<dbReference type="InterPro" id="IPR029058">
    <property type="entry name" value="AB_hydrolase_fold"/>
</dbReference>
<evidence type="ECO:0000259" key="1">
    <source>
        <dbReference type="Pfam" id="PF00326"/>
    </source>
</evidence>
<comment type="caution">
    <text evidence="2">The sequence shown here is derived from an EMBL/GenBank/DDBJ whole genome shotgun (WGS) entry which is preliminary data.</text>
</comment>
<accession>A0A848L5Q1</accession>
<dbReference type="SUPFAM" id="SSF53474">
    <property type="entry name" value="alpha/beta-Hydrolases"/>
    <property type="match status" value="1"/>
</dbReference>
<dbReference type="Pfam" id="PF03583">
    <property type="entry name" value="LIP"/>
    <property type="match status" value="1"/>
</dbReference>
<reference evidence="2 3" key="1">
    <citation type="submission" date="2020-04" db="EMBL/GenBank/DDBJ databases">
        <title>Gordonia sp. nov. TBRC 11910.</title>
        <authorList>
            <person name="Suriyachadkun C."/>
        </authorList>
    </citation>
    <scope>NUCLEOTIDE SEQUENCE [LARGE SCALE GENOMIC DNA]</scope>
    <source>
        <strain evidence="2 3">TBRC 11910</strain>
    </source>
</reference>
<keyword evidence="2" id="KW-0378">Hydrolase</keyword>
<dbReference type="AlphaFoldDB" id="A0A848L5Q1"/>
<dbReference type="EMBL" id="JABBNB010000018">
    <property type="protein sequence ID" value="NMO02938.1"/>
    <property type="molecule type" value="Genomic_DNA"/>
</dbReference>
<dbReference type="InterPro" id="IPR001375">
    <property type="entry name" value="Peptidase_S9_cat"/>
</dbReference>
<keyword evidence="3" id="KW-1185">Reference proteome</keyword>
<protein>
    <submittedName>
        <fullName evidence="2">Alpha/beta hydrolase</fullName>
    </submittedName>
</protein>
<dbReference type="Gene3D" id="3.40.50.1820">
    <property type="entry name" value="alpha/beta hydrolase"/>
    <property type="match status" value="2"/>
</dbReference>
<name>A0A848L5Q1_9ACTN</name>